<evidence type="ECO:0000256" key="5">
    <source>
        <dbReference type="ARBA" id="ARBA00023239"/>
    </source>
</evidence>
<sequence>MPFHRSDSIRSYGGGVAVPDSGAIQFAGPLATGGGGGLLIKRPITPPGTRIAPVKDEAARESMNSIPPGHRFVVSGKITKRPIDGSTKRGRRSMIWKSPIYIQVKSMHFLISKDGNCTQFPSFGIRRITKETVRNPLTMIQRKSVLLLKSQTTDGATDKYEELLRTNGFEVRLVKTLVFNFKNLDTLKEKLLASNAYEGVIFSSPRCVQAVVSAVEDDFEVVGAWQAKHNFTVGEATYTEALSKLGLECEGKESGSALNLTKVIVERKSEYHKPFLFPHGNLKTDIFNLELGKEGIQVEEVLVYETIANPSISNELADVTDNLTSIPEYVVFFSPSGFQSSIEHLKKIPVDLSSVKFVAIGPVTELSIREENYEIYGVTKHPTPKDLLDVISKG</sequence>
<keyword evidence="5" id="KW-0456">Lyase</keyword>
<evidence type="ECO:0000256" key="7">
    <source>
        <dbReference type="ARBA" id="ARBA00031702"/>
    </source>
</evidence>
<evidence type="ECO:0000256" key="2">
    <source>
        <dbReference type="ARBA" id="ARBA00008133"/>
    </source>
</evidence>
<evidence type="ECO:0000313" key="14">
    <source>
        <dbReference type="Proteomes" id="UP001159042"/>
    </source>
</evidence>
<comment type="similarity">
    <text evidence="2">Belongs to the uroporphyrinogen-III synthase family.</text>
</comment>
<keyword evidence="4" id="KW-0350">Heme biosynthesis</keyword>
<dbReference type="PANTHER" id="PTHR12390">
    <property type="entry name" value="UROPORPHYRINOGEN III SYNTHASE"/>
    <property type="match status" value="1"/>
</dbReference>
<comment type="catalytic activity">
    <reaction evidence="10">
        <text>hydroxymethylbilane = uroporphyrinogen III + H2O</text>
        <dbReference type="Rhea" id="RHEA:18965"/>
        <dbReference type="ChEBI" id="CHEBI:15377"/>
        <dbReference type="ChEBI" id="CHEBI:57308"/>
        <dbReference type="ChEBI" id="CHEBI:57845"/>
        <dbReference type="EC" id="4.2.1.75"/>
    </reaction>
</comment>
<reference evidence="13 14" key="1">
    <citation type="journal article" date="2023" name="Insect Mol. Biol.">
        <title>Genome sequencing provides insights into the evolution of gene families encoding plant cell wall-degrading enzymes in longhorned beetles.</title>
        <authorList>
            <person name="Shin N.R."/>
            <person name="Okamura Y."/>
            <person name="Kirsch R."/>
            <person name="Pauchet Y."/>
        </authorList>
    </citation>
    <scope>NUCLEOTIDE SEQUENCE [LARGE SCALE GENOMIC DNA]</scope>
    <source>
        <strain evidence="13">EAD_L_NR</strain>
    </source>
</reference>
<dbReference type="Gene3D" id="3.40.50.10090">
    <property type="match status" value="2"/>
</dbReference>
<dbReference type="GO" id="GO:0004852">
    <property type="term" value="F:uroporphyrinogen-III synthase activity"/>
    <property type="evidence" value="ECO:0007669"/>
    <property type="project" value="UniProtKB-EC"/>
</dbReference>
<dbReference type="Pfam" id="PF02602">
    <property type="entry name" value="HEM4"/>
    <property type="match status" value="1"/>
</dbReference>
<evidence type="ECO:0000313" key="13">
    <source>
        <dbReference type="EMBL" id="KAJ8920147.1"/>
    </source>
</evidence>
<dbReference type="GO" id="GO:0005829">
    <property type="term" value="C:cytosol"/>
    <property type="evidence" value="ECO:0007669"/>
    <property type="project" value="TreeGrafter"/>
</dbReference>
<dbReference type="Proteomes" id="UP001159042">
    <property type="component" value="Unassembled WGS sequence"/>
</dbReference>
<evidence type="ECO:0000256" key="1">
    <source>
        <dbReference type="ARBA" id="ARBA00004772"/>
    </source>
</evidence>
<dbReference type="GO" id="GO:0006780">
    <property type="term" value="P:uroporphyrinogen III biosynthetic process"/>
    <property type="evidence" value="ECO:0007669"/>
    <property type="project" value="InterPro"/>
</dbReference>
<accession>A0AAV8W0F5</accession>
<proteinExistence type="inferred from homology"/>
<dbReference type="SUPFAM" id="SSF69618">
    <property type="entry name" value="HemD-like"/>
    <property type="match status" value="1"/>
</dbReference>
<organism evidence="13 14">
    <name type="scientific">Exocentrus adspersus</name>
    <dbReference type="NCBI Taxonomy" id="1586481"/>
    <lineage>
        <taxon>Eukaryota</taxon>
        <taxon>Metazoa</taxon>
        <taxon>Ecdysozoa</taxon>
        <taxon>Arthropoda</taxon>
        <taxon>Hexapoda</taxon>
        <taxon>Insecta</taxon>
        <taxon>Pterygota</taxon>
        <taxon>Neoptera</taxon>
        <taxon>Endopterygota</taxon>
        <taxon>Coleoptera</taxon>
        <taxon>Polyphaga</taxon>
        <taxon>Cucujiformia</taxon>
        <taxon>Chrysomeloidea</taxon>
        <taxon>Cerambycidae</taxon>
        <taxon>Lamiinae</taxon>
        <taxon>Acanthocinini</taxon>
        <taxon>Exocentrus</taxon>
    </lineage>
</organism>
<evidence type="ECO:0000256" key="11">
    <source>
        <dbReference type="ARBA" id="ARBA00060039"/>
    </source>
</evidence>
<dbReference type="CDD" id="cd06578">
    <property type="entry name" value="HemD"/>
    <property type="match status" value="1"/>
</dbReference>
<comment type="function">
    <text evidence="11">Catalyzes cyclization of the linear tetrapyrrole, hydroxymethylbilane, to the macrocyclic uroporphyrinogen III, the branch point for the various sub-pathways leading to the wide diversity of porphyrins. Porphyrins act as cofactors for a multitude of enzymes that perform a variety of processes within the cell such as methionine synthesis (vitamin B12) or oxygen transport (heme).</text>
</comment>
<gene>
    <name evidence="13" type="ORF">NQ315_011806</name>
</gene>
<evidence type="ECO:0000259" key="12">
    <source>
        <dbReference type="Pfam" id="PF02602"/>
    </source>
</evidence>
<evidence type="ECO:0000256" key="4">
    <source>
        <dbReference type="ARBA" id="ARBA00023133"/>
    </source>
</evidence>
<dbReference type="InterPro" id="IPR039793">
    <property type="entry name" value="UROS/Hem4"/>
</dbReference>
<evidence type="ECO:0000256" key="10">
    <source>
        <dbReference type="ARBA" id="ARBA00048617"/>
    </source>
</evidence>
<comment type="pathway">
    <text evidence="1">Porphyrin-containing compound metabolism; protoporphyrin-IX biosynthesis; coproporphyrinogen-III from 5-aminolevulinate: step 3/4.</text>
</comment>
<dbReference type="InterPro" id="IPR036108">
    <property type="entry name" value="4pyrrol_syn_uPrphyn_synt_sf"/>
</dbReference>
<dbReference type="GO" id="GO:0006785">
    <property type="term" value="P:heme B biosynthetic process"/>
    <property type="evidence" value="ECO:0007669"/>
    <property type="project" value="UniProtKB-ARBA"/>
</dbReference>
<name>A0AAV8W0F5_9CUCU</name>
<keyword evidence="14" id="KW-1185">Reference proteome</keyword>
<dbReference type="PANTHER" id="PTHR12390:SF0">
    <property type="entry name" value="UROPORPHYRINOGEN-III SYNTHASE"/>
    <property type="match status" value="1"/>
</dbReference>
<protein>
    <recommendedName>
        <fullName evidence="9">Uroporphyrinogen-III synthase</fullName>
        <ecNumber evidence="3">4.2.1.75</ecNumber>
    </recommendedName>
    <alternativeName>
        <fullName evidence="8">Hydroxymethylbilane hydrolyase [cyclizing]</fullName>
    </alternativeName>
    <alternativeName>
        <fullName evidence="7">Uroporphyrinogen-III cosynthase</fullName>
    </alternativeName>
</protein>
<dbReference type="EC" id="4.2.1.75" evidence="3"/>
<evidence type="ECO:0000256" key="3">
    <source>
        <dbReference type="ARBA" id="ARBA00013109"/>
    </source>
</evidence>
<evidence type="ECO:0000256" key="6">
    <source>
        <dbReference type="ARBA" id="ARBA00023244"/>
    </source>
</evidence>
<evidence type="ECO:0000256" key="9">
    <source>
        <dbReference type="ARBA" id="ARBA00040167"/>
    </source>
</evidence>
<feature type="domain" description="Tetrapyrrole biosynthesis uroporphyrinogen III synthase" evidence="12">
    <location>
        <begin position="158"/>
        <end position="388"/>
    </location>
</feature>
<dbReference type="FunFam" id="3.40.50.10090:FF:000003">
    <property type="entry name" value="uroporphyrinogen-III synthase"/>
    <property type="match status" value="1"/>
</dbReference>
<dbReference type="AlphaFoldDB" id="A0AAV8W0F5"/>
<comment type="caution">
    <text evidence="13">The sequence shown here is derived from an EMBL/GenBank/DDBJ whole genome shotgun (WGS) entry which is preliminary data.</text>
</comment>
<dbReference type="EMBL" id="JANEYG010000015">
    <property type="protein sequence ID" value="KAJ8920147.1"/>
    <property type="molecule type" value="Genomic_DNA"/>
</dbReference>
<evidence type="ECO:0000256" key="8">
    <source>
        <dbReference type="ARBA" id="ARBA00032649"/>
    </source>
</evidence>
<keyword evidence="6" id="KW-0627">Porphyrin biosynthesis</keyword>
<dbReference type="InterPro" id="IPR003754">
    <property type="entry name" value="4pyrrol_synth_uPrphyn_synth"/>
</dbReference>